<dbReference type="PANTHER" id="PTHR36438:SF1">
    <property type="entry name" value="IRON-SULFUR CLUSTER REPAIR PROTEIN YTFE"/>
    <property type="match status" value="1"/>
</dbReference>
<proteinExistence type="predicted"/>
<evidence type="ECO:0000259" key="5">
    <source>
        <dbReference type="Pfam" id="PF01814"/>
    </source>
</evidence>
<dbReference type="GO" id="GO:0046872">
    <property type="term" value="F:metal ion binding"/>
    <property type="evidence" value="ECO:0007669"/>
    <property type="project" value="UniProtKB-KW"/>
</dbReference>
<evidence type="ECO:0000256" key="4">
    <source>
        <dbReference type="ARBA" id="ARBA00023004"/>
    </source>
</evidence>
<dbReference type="Proteomes" id="UP000288212">
    <property type="component" value="Unassembled WGS sequence"/>
</dbReference>
<gene>
    <name evidence="6" type="ORF">CWE06_05255</name>
</gene>
<name>A0A432VWG4_9GAMM</name>
<dbReference type="InterPro" id="IPR019903">
    <property type="entry name" value="RIC_family"/>
</dbReference>
<dbReference type="InterPro" id="IPR012312">
    <property type="entry name" value="Hemerythrin-like"/>
</dbReference>
<organism evidence="6 7">
    <name type="scientific">Aliidiomarina haloalkalitolerans</name>
    <dbReference type="NCBI Taxonomy" id="859059"/>
    <lineage>
        <taxon>Bacteria</taxon>
        <taxon>Pseudomonadati</taxon>
        <taxon>Pseudomonadota</taxon>
        <taxon>Gammaproteobacteria</taxon>
        <taxon>Alteromonadales</taxon>
        <taxon>Idiomarinaceae</taxon>
        <taxon>Aliidiomarina</taxon>
    </lineage>
</organism>
<evidence type="ECO:0000313" key="6">
    <source>
        <dbReference type="EMBL" id="RUO20801.1"/>
    </source>
</evidence>
<dbReference type="PANTHER" id="PTHR36438">
    <property type="entry name" value="IRON-SULFUR CLUSTER REPAIR PROTEIN YTFE"/>
    <property type="match status" value="1"/>
</dbReference>
<evidence type="ECO:0000313" key="7">
    <source>
        <dbReference type="Proteomes" id="UP000288212"/>
    </source>
</evidence>
<dbReference type="AlphaFoldDB" id="A0A432VWG4"/>
<evidence type="ECO:0000256" key="2">
    <source>
        <dbReference type="ARBA" id="ARBA00022490"/>
    </source>
</evidence>
<reference evidence="6 7" key="1">
    <citation type="journal article" date="2011" name="Front. Microbiol.">
        <title>Genomic signatures of strain selection and enhancement in Bacillus atrophaeus var. globigii, a historical biowarfare simulant.</title>
        <authorList>
            <person name="Gibbons H.S."/>
            <person name="Broomall S.M."/>
            <person name="McNew L.A."/>
            <person name="Daligault H."/>
            <person name="Chapman C."/>
            <person name="Bruce D."/>
            <person name="Karavis M."/>
            <person name="Krepps M."/>
            <person name="McGregor P.A."/>
            <person name="Hong C."/>
            <person name="Park K.H."/>
            <person name="Akmal A."/>
            <person name="Feldman A."/>
            <person name="Lin J.S."/>
            <person name="Chang W.E."/>
            <person name="Higgs B.W."/>
            <person name="Demirev P."/>
            <person name="Lindquist J."/>
            <person name="Liem A."/>
            <person name="Fochler E."/>
            <person name="Read T.D."/>
            <person name="Tapia R."/>
            <person name="Johnson S."/>
            <person name="Bishop-Lilly K.A."/>
            <person name="Detter C."/>
            <person name="Han C."/>
            <person name="Sozhamannan S."/>
            <person name="Rosenzweig C.N."/>
            <person name="Skowronski E.W."/>
        </authorList>
    </citation>
    <scope>NUCLEOTIDE SEQUENCE [LARGE SCALE GENOMIC DNA]</scope>
    <source>
        <strain evidence="6 7">AK5</strain>
    </source>
</reference>
<keyword evidence="7" id="KW-1185">Reference proteome</keyword>
<comment type="caution">
    <text evidence="6">The sequence shown here is derived from an EMBL/GenBank/DDBJ whole genome shotgun (WGS) entry which is preliminary data.</text>
</comment>
<keyword evidence="3" id="KW-0479">Metal-binding</keyword>
<keyword evidence="2" id="KW-0963">Cytoplasm</keyword>
<protein>
    <recommendedName>
        <fullName evidence="5">Hemerythrin-like domain-containing protein</fullName>
    </recommendedName>
</protein>
<feature type="domain" description="Hemerythrin-like" evidence="5">
    <location>
        <begin position="20"/>
        <end position="152"/>
    </location>
</feature>
<comment type="subcellular location">
    <subcellularLocation>
        <location evidence="1">Cytoplasm</location>
    </subcellularLocation>
</comment>
<keyword evidence="4" id="KW-0408">Iron</keyword>
<dbReference type="CDD" id="cd12108">
    <property type="entry name" value="Hr-like"/>
    <property type="match status" value="1"/>
</dbReference>
<evidence type="ECO:0000256" key="3">
    <source>
        <dbReference type="ARBA" id="ARBA00022723"/>
    </source>
</evidence>
<accession>A0A432VWG4</accession>
<dbReference type="GO" id="GO:0005737">
    <property type="term" value="C:cytoplasm"/>
    <property type="evidence" value="ECO:0007669"/>
    <property type="project" value="UniProtKB-SubCell"/>
</dbReference>
<dbReference type="Gene3D" id="1.20.120.520">
    <property type="entry name" value="nmb1532 protein domain like"/>
    <property type="match status" value="1"/>
</dbReference>
<dbReference type="EMBL" id="PIPI01000002">
    <property type="protein sequence ID" value="RUO20801.1"/>
    <property type="molecule type" value="Genomic_DNA"/>
</dbReference>
<dbReference type="OrthoDB" id="9797132at2"/>
<sequence length="167" mass="19268">MSRSLHQWQKADNRELIEFILERYHAMHREQLPQAIQLARRVEQAHAGDSNCPEGLAEHLSEMYQELESHMMKEEQILFPMLESASYPQGPIMVMESEHDDHELALQHIEKLTNNMTLPEGACGTWTALYDLLSELVQDVRDHIELESRVLFVPEEQLAGRCCGGCQ</sequence>
<evidence type="ECO:0000256" key="1">
    <source>
        <dbReference type="ARBA" id="ARBA00004496"/>
    </source>
</evidence>
<dbReference type="Pfam" id="PF01814">
    <property type="entry name" value="Hemerythrin"/>
    <property type="match status" value="1"/>
</dbReference>